<dbReference type="Proteomes" id="UP000638648">
    <property type="component" value="Unassembled WGS sequence"/>
</dbReference>
<dbReference type="Pfam" id="PF17765">
    <property type="entry name" value="MLTR_LBD"/>
    <property type="match status" value="1"/>
</dbReference>
<feature type="region of interest" description="Disordered" evidence="1">
    <location>
        <begin position="266"/>
        <end position="286"/>
    </location>
</feature>
<feature type="compositionally biased region" description="Basic and acidic residues" evidence="1">
    <location>
        <begin position="9"/>
        <end position="19"/>
    </location>
</feature>
<proteinExistence type="predicted"/>
<feature type="domain" description="HTH cro/C1-type" evidence="2">
    <location>
        <begin position="35"/>
        <end position="83"/>
    </location>
</feature>
<dbReference type="SUPFAM" id="SSF47413">
    <property type="entry name" value="lambda repressor-like DNA-binding domains"/>
    <property type="match status" value="1"/>
</dbReference>
<evidence type="ECO:0000313" key="4">
    <source>
        <dbReference type="Proteomes" id="UP000638648"/>
    </source>
</evidence>
<accession>A0A927MYY2</accession>
<dbReference type="RefSeq" id="WP_192752756.1">
    <property type="nucleotide sequence ID" value="NZ_BAABJL010000049.1"/>
</dbReference>
<dbReference type="AlphaFoldDB" id="A0A927MYY2"/>
<dbReference type="PANTHER" id="PTHR35010">
    <property type="entry name" value="BLL4672 PROTEIN-RELATED"/>
    <property type="match status" value="1"/>
</dbReference>
<dbReference type="InterPro" id="IPR041413">
    <property type="entry name" value="MLTR_LBD"/>
</dbReference>
<sequence length="286" mass="32601">MDPNAELGDFLRSRRERTSPHSLGLQSVVPRRVPGLRREELARLAGVSVDYYTRLEQGRPISPSEGVLDALGSALGLEDIERRYLVELARARNRPKRQPQAAQAVRPGLLRLMDTFGDMPAYVLGRRTDVLAANQMARVLLTNFSAMPARERNATRWLLLDERARAIYRNWEEVASDIVGCLRLDAVRRPDDPRTSELVGELSAKSPEFRKWWESQRVVTRCGEKHLHHPMVGDLEFEVEALRSHDDEEQTLFVYLPKSRSRSEEALADLSSWQDSPGRAVRPSRV</sequence>
<feature type="region of interest" description="Disordered" evidence="1">
    <location>
        <begin position="1"/>
        <end position="23"/>
    </location>
</feature>
<gene>
    <name evidence="3" type="ORF">HEB94_005977</name>
</gene>
<evidence type="ECO:0000259" key="2">
    <source>
        <dbReference type="PROSITE" id="PS50943"/>
    </source>
</evidence>
<dbReference type="SMART" id="SM00530">
    <property type="entry name" value="HTH_XRE"/>
    <property type="match status" value="1"/>
</dbReference>
<protein>
    <submittedName>
        <fullName evidence="3">Transcriptional regulator with XRE-family HTH domain</fullName>
    </submittedName>
</protein>
<dbReference type="InterPro" id="IPR010982">
    <property type="entry name" value="Lambda_DNA-bd_dom_sf"/>
</dbReference>
<reference evidence="3" key="1">
    <citation type="submission" date="2020-10" db="EMBL/GenBank/DDBJ databases">
        <title>Sequencing the genomes of 1000 actinobacteria strains.</title>
        <authorList>
            <person name="Klenk H.-P."/>
        </authorList>
    </citation>
    <scope>NUCLEOTIDE SEQUENCE</scope>
    <source>
        <strain evidence="3">DSM 45354</strain>
    </source>
</reference>
<dbReference type="Gene3D" id="1.10.260.40">
    <property type="entry name" value="lambda repressor-like DNA-binding domains"/>
    <property type="match status" value="1"/>
</dbReference>
<dbReference type="GO" id="GO:0003677">
    <property type="term" value="F:DNA binding"/>
    <property type="evidence" value="ECO:0007669"/>
    <property type="project" value="InterPro"/>
</dbReference>
<evidence type="ECO:0000313" key="3">
    <source>
        <dbReference type="EMBL" id="MBE1609129.1"/>
    </source>
</evidence>
<dbReference type="InterPro" id="IPR001387">
    <property type="entry name" value="Cro/C1-type_HTH"/>
</dbReference>
<comment type="caution">
    <text evidence="3">The sequence shown here is derived from an EMBL/GenBank/DDBJ whole genome shotgun (WGS) entry which is preliminary data.</text>
</comment>
<organism evidence="3 4">
    <name type="scientific">Actinopolymorpha pittospori</name>
    <dbReference type="NCBI Taxonomy" id="648752"/>
    <lineage>
        <taxon>Bacteria</taxon>
        <taxon>Bacillati</taxon>
        <taxon>Actinomycetota</taxon>
        <taxon>Actinomycetes</taxon>
        <taxon>Propionibacteriales</taxon>
        <taxon>Actinopolymorphaceae</taxon>
        <taxon>Actinopolymorpha</taxon>
    </lineage>
</organism>
<dbReference type="PANTHER" id="PTHR35010:SF2">
    <property type="entry name" value="BLL4672 PROTEIN"/>
    <property type="match status" value="1"/>
</dbReference>
<dbReference type="CDD" id="cd00093">
    <property type="entry name" value="HTH_XRE"/>
    <property type="match status" value="1"/>
</dbReference>
<dbReference type="Pfam" id="PF13560">
    <property type="entry name" value="HTH_31"/>
    <property type="match status" value="1"/>
</dbReference>
<keyword evidence="4" id="KW-1185">Reference proteome</keyword>
<name>A0A927MYY2_9ACTN</name>
<evidence type="ECO:0000256" key="1">
    <source>
        <dbReference type="SAM" id="MobiDB-lite"/>
    </source>
</evidence>
<dbReference type="Gene3D" id="3.30.450.180">
    <property type="match status" value="1"/>
</dbReference>
<dbReference type="PROSITE" id="PS50943">
    <property type="entry name" value="HTH_CROC1"/>
    <property type="match status" value="1"/>
</dbReference>
<dbReference type="EMBL" id="JADBEM010000001">
    <property type="protein sequence ID" value="MBE1609129.1"/>
    <property type="molecule type" value="Genomic_DNA"/>
</dbReference>